<feature type="domain" description="Outer membrane protein beta-barrel" evidence="5">
    <location>
        <begin position="62"/>
        <end position="363"/>
    </location>
</feature>
<sequence>MFQAHWPGRFSVSQQCPVLQPLQGARSVFPHRYSGEPLYRIAPCGGNHFIGLPPGDVSFLNNKLYLVGGVRFEQTHVTGNGPLRNAESGEWMERATNNKKNYDNWFPSVNLQYKLWEDRIVVRASWFKSIGRPNFGIYNGSLRLPDLGLDPLTHYIELSSGNADLKPWTAHTWRGEINYYFVKGGLFQITAFTRDYTNRHVETITPVTDELRAYYGIGEEYKDYFISTKTNSPHRFTLRELSLYYRQSLTFLPSWARGFTVSAGVTWRTKSGTESDTATGSAYRPRSYKTSLAYSRGRLSARVSWVLQGRYISSVYENNDNVEPGTRQYRRERSWLSADASFRITRRLSIFAQGSNLLDKPDSESEVVSPSTPGGAQLSSTKSSGIRITFGLQGSF</sequence>
<keyword evidence="7" id="KW-1185">Reference proteome</keyword>
<feature type="region of interest" description="Disordered" evidence="4">
    <location>
        <begin position="359"/>
        <end position="382"/>
    </location>
</feature>
<proteinExistence type="predicted"/>
<feature type="compositionally biased region" description="Polar residues" evidence="4">
    <location>
        <begin position="366"/>
        <end position="382"/>
    </location>
</feature>
<dbReference type="PANTHER" id="PTHR40980:SF4">
    <property type="entry name" value="TONB-DEPENDENT RECEPTOR-LIKE BETA-BARREL DOMAIN-CONTAINING PROTEIN"/>
    <property type="match status" value="1"/>
</dbReference>
<evidence type="ECO:0000313" key="7">
    <source>
        <dbReference type="Proteomes" id="UP000244896"/>
    </source>
</evidence>
<evidence type="ECO:0000256" key="4">
    <source>
        <dbReference type="SAM" id="MobiDB-lite"/>
    </source>
</evidence>
<dbReference type="KEGG" id="elut:CKA38_14140"/>
<organism evidence="6 7">
    <name type="scientific">Ereboglobus luteus</name>
    <dbReference type="NCBI Taxonomy" id="1796921"/>
    <lineage>
        <taxon>Bacteria</taxon>
        <taxon>Pseudomonadati</taxon>
        <taxon>Verrucomicrobiota</taxon>
        <taxon>Opitutia</taxon>
        <taxon>Opitutales</taxon>
        <taxon>Opitutaceae</taxon>
        <taxon>Ereboglobus</taxon>
    </lineage>
</organism>
<gene>
    <name evidence="6" type="ORF">CKA38_14140</name>
</gene>
<dbReference type="Proteomes" id="UP000244896">
    <property type="component" value="Chromosome"/>
</dbReference>
<keyword evidence="2" id="KW-0472">Membrane</keyword>
<dbReference type="InterPro" id="IPR036942">
    <property type="entry name" value="Beta-barrel_TonB_sf"/>
</dbReference>
<dbReference type="PANTHER" id="PTHR40980">
    <property type="entry name" value="PLUG DOMAIN-CONTAINING PROTEIN"/>
    <property type="match status" value="1"/>
</dbReference>
<dbReference type="Gene3D" id="2.40.170.20">
    <property type="entry name" value="TonB-dependent receptor, beta-barrel domain"/>
    <property type="match status" value="1"/>
</dbReference>
<dbReference type="InterPro" id="IPR041700">
    <property type="entry name" value="OMP_b-brl_3"/>
</dbReference>
<evidence type="ECO:0000256" key="1">
    <source>
        <dbReference type="ARBA" id="ARBA00004442"/>
    </source>
</evidence>
<dbReference type="EMBL" id="CP023004">
    <property type="protein sequence ID" value="AWI10238.1"/>
    <property type="molecule type" value="Genomic_DNA"/>
</dbReference>
<dbReference type="OrthoDB" id="8727862at2"/>
<accession>A0A2U8E5M5</accession>
<dbReference type="SUPFAM" id="SSF56935">
    <property type="entry name" value="Porins"/>
    <property type="match status" value="1"/>
</dbReference>
<keyword evidence="3" id="KW-0998">Cell outer membrane</keyword>
<dbReference type="GO" id="GO:0009279">
    <property type="term" value="C:cell outer membrane"/>
    <property type="evidence" value="ECO:0007669"/>
    <property type="project" value="UniProtKB-SubCell"/>
</dbReference>
<reference evidence="6 7" key="1">
    <citation type="journal article" date="2018" name="Syst. Appl. Microbiol.">
        <title>Ereboglobus luteus gen. nov. sp. nov. from cockroach guts, and new insights into the oxygen relationship of the genera Opitutus and Didymococcus (Verrucomicrobia: Opitutaceae).</title>
        <authorList>
            <person name="Tegtmeier D."/>
            <person name="Belitz A."/>
            <person name="Radek R."/>
            <person name="Heimerl T."/>
            <person name="Brune A."/>
        </authorList>
    </citation>
    <scope>NUCLEOTIDE SEQUENCE [LARGE SCALE GENOMIC DNA]</scope>
    <source>
        <strain evidence="6 7">Ho45</strain>
    </source>
</reference>
<dbReference type="Pfam" id="PF14905">
    <property type="entry name" value="OMP_b-brl_3"/>
    <property type="match status" value="1"/>
</dbReference>
<evidence type="ECO:0000256" key="2">
    <source>
        <dbReference type="ARBA" id="ARBA00023136"/>
    </source>
</evidence>
<evidence type="ECO:0000256" key="3">
    <source>
        <dbReference type="ARBA" id="ARBA00023237"/>
    </source>
</evidence>
<comment type="subcellular location">
    <subcellularLocation>
        <location evidence="1">Cell outer membrane</location>
    </subcellularLocation>
</comment>
<evidence type="ECO:0000259" key="5">
    <source>
        <dbReference type="Pfam" id="PF14905"/>
    </source>
</evidence>
<evidence type="ECO:0000313" key="6">
    <source>
        <dbReference type="EMBL" id="AWI10238.1"/>
    </source>
</evidence>
<name>A0A2U8E5M5_9BACT</name>
<protein>
    <recommendedName>
        <fullName evidence="5">Outer membrane protein beta-barrel domain-containing protein</fullName>
    </recommendedName>
</protein>
<dbReference type="AlphaFoldDB" id="A0A2U8E5M5"/>